<dbReference type="InterPro" id="IPR003124">
    <property type="entry name" value="WH2_dom"/>
</dbReference>
<evidence type="ECO:0000256" key="7">
    <source>
        <dbReference type="ARBA" id="ARBA00023242"/>
    </source>
</evidence>
<evidence type="ECO:0000256" key="3">
    <source>
        <dbReference type="ARBA" id="ARBA00022490"/>
    </source>
</evidence>
<dbReference type="GO" id="GO:0003779">
    <property type="term" value="F:actin binding"/>
    <property type="evidence" value="ECO:0007669"/>
    <property type="project" value="InterPro"/>
</dbReference>
<feature type="compositionally biased region" description="Acidic residues" evidence="8">
    <location>
        <begin position="635"/>
        <end position="650"/>
    </location>
</feature>
<evidence type="ECO:0000256" key="5">
    <source>
        <dbReference type="ARBA" id="ARBA00022737"/>
    </source>
</evidence>
<dbReference type="SMART" id="SM00285">
    <property type="entry name" value="PBD"/>
    <property type="match status" value="1"/>
</dbReference>
<evidence type="ECO:0000259" key="11">
    <source>
        <dbReference type="PROSITE" id="PS51082"/>
    </source>
</evidence>
<evidence type="ECO:0000256" key="6">
    <source>
        <dbReference type="ARBA" id="ARBA00023212"/>
    </source>
</evidence>
<dbReference type="Gene3D" id="3.90.810.10">
    <property type="entry name" value="CRIB domain"/>
    <property type="match status" value="2"/>
</dbReference>
<sequence>MYNGAGLVGTMRLPPNNGDYAYNSHWQNSSSIYGESTQMRKKRERPPNTGSKLLANHENQVLYSLLGNDCISLAAGVVQLLRGENRTWRKFHVGVISLVKDYNKRSYVLRLYDIQKNVLLWEQTLYKNFRAKEYASHRTLLAFEGDTCVYGLNFSNPNEAQDFKYHLDKRYEQEQRSGSGNQKQMNTTTLTPMNNHNRPKAPPSQPTPQPAPSLPPPTAAAGITNAGTVPHFSNNFGVQHLAANKKEKNNKKKKDKKPKIRKEDIGNPTNFQHKAHIGWDQDGGFSQELYDPEPMDESIRALLKAAGIQNPDEMKPDDIKFVYSFLEQYERSNPPQPQQTNFSNLPSSSNMTNMVPKPPRQDFNRQPYRAEEHAQLQTQTPNHHAKPTISRPTLVEQNQNRPLPQLPPHSIQARPKPHDAPARPPPPPPPAFMASQTLPPHSIQARPKPHDAPARPPPPPPPAFMASQTVVSSSIPPPPPPPPPSMMSQTMPMPNGAPPPPPPPPPPSMPGGAKTTPPAASGARANLLAEIQHGTRLKHVDPPPEKGRSGLLSEIQSGAKLKHVDTNKEKPAPVPTAPREILMDQIKQGQTLKHVDQAEVENNRKSLTLQDMGGIAGALARALEDRRKNMRNSDDSDESSGENDDEWEEN</sequence>
<feature type="region of interest" description="Disordered" evidence="8">
    <location>
        <begin position="330"/>
        <end position="364"/>
    </location>
</feature>
<feature type="region of interest" description="Disordered" evidence="8">
    <location>
        <begin position="33"/>
        <end position="52"/>
    </location>
</feature>
<keyword evidence="6" id="KW-0206">Cytoskeleton</keyword>
<keyword evidence="7" id="KW-0539">Nucleus</keyword>
<dbReference type="SMART" id="SM00246">
    <property type="entry name" value="WH2"/>
    <property type="match status" value="3"/>
</dbReference>
<evidence type="ECO:0000259" key="9">
    <source>
        <dbReference type="PROSITE" id="PS50108"/>
    </source>
</evidence>
<feature type="region of interest" description="Disordered" evidence="8">
    <location>
        <begin position="172"/>
        <end position="280"/>
    </location>
</feature>
<feature type="compositionally biased region" description="Pro residues" evidence="8">
    <location>
        <begin position="495"/>
        <end position="509"/>
    </location>
</feature>
<organism evidence="12 13">
    <name type="scientific">Acrobeloides nanus</name>
    <dbReference type="NCBI Taxonomy" id="290746"/>
    <lineage>
        <taxon>Eukaryota</taxon>
        <taxon>Metazoa</taxon>
        <taxon>Ecdysozoa</taxon>
        <taxon>Nematoda</taxon>
        <taxon>Chromadorea</taxon>
        <taxon>Rhabditida</taxon>
        <taxon>Tylenchina</taxon>
        <taxon>Cephalobomorpha</taxon>
        <taxon>Cephaloboidea</taxon>
        <taxon>Cephalobidae</taxon>
        <taxon>Acrobeloides</taxon>
    </lineage>
</organism>
<dbReference type="InterPro" id="IPR036936">
    <property type="entry name" value="CRIB_dom_sf"/>
</dbReference>
<feature type="domain" description="WH2" evidence="11">
    <location>
        <begin position="547"/>
        <end position="564"/>
    </location>
</feature>
<feature type="region of interest" description="Disordered" evidence="8">
    <location>
        <begin position="626"/>
        <end position="650"/>
    </location>
</feature>
<dbReference type="Pfam" id="PF02205">
    <property type="entry name" value="WH2"/>
    <property type="match status" value="3"/>
</dbReference>
<feature type="compositionally biased region" description="Polar residues" evidence="8">
    <location>
        <begin position="176"/>
        <end position="196"/>
    </location>
</feature>
<feature type="compositionally biased region" description="Pro residues" evidence="8">
    <location>
        <begin position="454"/>
        <end position="463"/>
    </location>
</feature>
<reference evidence="13" key="1">
    <citation type="submission" date="2022-11" db="UniProtKB">
        <authorList>
            <consortium name="WormBaseParasite"/>
        </authorList>
    </citation>
    <scope>IDENTIFICATION</scope>
</reference>
<feature type="compositionally biased region" description="Basic and acidic residues" evidence="8">
    <location>
        <begin position="562"/>
        <end position="571"/>
    </location>
</feature>
<dbReference type="FunFam" id="2.30.29.30:FF:000130">
    <property type="entry name" value="neural Wiskott-Aldrich syndrome protein"/>
    <property type="match status" value="1"/>
</dbReference>
<dbReference type="InterPro" id="IPR000697">
    <property type="entry name" value="WH1/EVH1_dom"/>
</dbReference>
<dbReference type="PANTHER" id="PTHR45691:SF6">
    <property type="entry name" value="PROTEIN DIAPHANOUS"/>
    <property type="match status" value="1"/>
</dbReference>
<evidence type="ECO:0000256" key="4">
    <source>
        <dbReference type="ARBA" id="ARBA00022553"/>
    </source>
</evidence>
<dbReference type="PROSITE" id="PS51082">
    <property type="entry name" value="WH2"/>
    <property type="match status" value="3"/>
</dbReference>
<dbReference type="InterPro" id="IPR051412">
    <property type="entry name" value="Formin_Homology_Diaphanous_sf"/>
</dbReference>
<dbReference type="SUPFAM" id="SSF47912">
    <property type="entry name" value="Wiscott-Aldrich syndrome protein, WASP, C-terminal domain"/>
    <property type="match status" value="1"/>
</dbReference>
<feature type="compositionally biased region" description="Pro residues" evidence="8">
    <location>
        <begin position="422"/>
        <end position="431"/>
    </location>
</feature>
<dbReference type="SUPFAM" id="SSF50729">
    <property type="entry name" value="PH domain-like"/>
    <property type="match status" value="1"/>
</dbReference>
<feature type="domain" description="CRIB" evidence="9">
    <location>
        <begin position="265"/>
        <end position="278"/>
    </location>
</feature>
<feature type="compositionally biased region" description="Basic residues" evidence="8">
    <location>
        <begin position="248"/>
        <end position="260"/>
    </location>
</feature>
<proteinExistence type="predicted"/>
<dbReference type="InterPro" id="IPR011026">
    <property type="entry name" value="WAS_C"/>
</dbReference>
<feature type="compositionally biased region" description="Pro residues" evidence="8">
    <location>
        <begin position="475"/>
        <end position="485"/>
    </location>
</feature>
<dbReference type="InterPro" id="IPR011993">
    <property type="entry name" value="PH-like_dom_sf"/>
</dbReference>
<dbReference type="PROSITE" id="PS50229">
    <property type="entry name" value="WH1"/>
    <property type="match status" value="1"/>
</dbReference>
<feature type="domain" description="WH2" evidence="11">
    <location>
        <begin position="523"/>
        <end position="540"/>
    </location>
</feature>
<accession>A0A914CCJ4</accession>
<evidence type="ECO:0000256" key="8">
    <source>
        <dbReference type="SAM" id="MobiDB-lite"/>
    </source>
</evidence>
<dbReference type="Gene3D" id="2.30.29.30">
    <property type="entry name" value="Pleckstrin-homology domain (PH domain)/Phosphotyrosine-binding domain (PTB)"/>
    <property type="match status" value="1"/>
</dbReference>
<dbReference type="CDD" id="cd00132">
    <property type="entry name" value="CRIB"/>
    <property type="match status" value="1"/>
</dbReference>
<feature type="compositionally biased region" description="Pro residues" evidence="8">
    <location>
        <begin position="200"/>
        <end position="218"/>
    </location>
</feature>
<evidence type="ECO:0000259" key="10">
    <source>
        <dbReference type="PROSITE" id="PS50229"/>
    </source>
</evidence>
<dbReference type="Proteomes" id="UP000887540">
    <property type="component" value="Unplaced"/>
</dbReference>
<dbReference type="InterPro" id="IPR033927">
    <property type="entry name" value="WASPfam_EVH1"/>
</dbReference>
<evidence type="ECO:0000256" key="2">
    <source>
        <dbReference type="ARBA" id="ARBA00004245"/>
    </source>
</evidence>
<feature type="compositionally biased region" description="Basic and acidic residues" evidence="8">
    <location>
        <begin position="538"/>
        <end position="548"/>
    </location>
</feature>
<dbReference type="CDD" id="cd01205">
    <property type="entry name" value="EVH1_WASP-like"/>
    <property type="match status" value="1"/>
</dbReference>
<feature type="compositionally biased region" description="Polar residues" evidence="8">
    <location>
        <begin position="338"/>
        <end position="353"/>
    </location>
</feature>
<dbReference type="Pfam" id="PF00568">
    <property type="entry name" value="WH1"/>
    <property type="match status" value="1"/>
</dbReference>
<feature type="region of interest" description="Disordered" evidence="8">
    <location>
        <begin position="399"/>
        <end position="578"/>
    </location>
</feature>
<name>A0A914CCJ4_9BILA</name>
<feature type="domain" description="WH2" evidence="11">
    <location>
        <begin position="578"/>
        <end position="595"/>
    </location>
</feature>
<keyword evidence="3" id="KW-0963">Cytoplasm</keyword>
<dbReference type="GO" id="GO:0005634">
    <property type="term" value="C:nucleus"/>
    <property type="evidence" value="ECO:0007669"/>
    <property type="project" value="UniProtKB-SubCell"/>
</dbReference>
<dbReference type="SMART" id="SM00461">
    <property type="entry name" value="WH1"/>
    <property type="match status" value="1"/>
</dbReference>
<dbReference type="PANTHER" id="PTHR45691">
    <property type="entry name" value="PROTEIN DIAPHANOUS"/>
    <property type="match status" value="1"/>
</dbReference>
<dbReference type="InterPro" id="IPR000095">
    <property type="entry name" value="CRIB_dom"/>
</dbReference>
<dbReference type="GO" id="GO:0030041">
    <property type="term" value="P:actin filament polymerization"/>
    <property type="evidence" value="ECO:0007669"/>
    <property type="project" value="TreeGrafter"/>
</dbReference>
<evidence type="ECO:0000313" key="12">
    <source>
        <dbReference type="Proteomes" id="UP000887540"/>
    </source>
</evidence>
<keyword evidence="4" id="KW-0597">Phosphoprotein</keyword>
<dbReference type="Pfam" id="PF00786">
    <property type="entry name" value="PBD"/>
    <property type="match status" value="1"/>
</dbReference>
<dbReference type="WBParaSite" id="ACRNAN_Path_759.g2872.t1">
    <property type="protein sequence ID" value="ACRNAN_Path_759.g2872.t1"/>
    <property type="gene ID" value="ACRNAN_Path_759.g2872"/>
</dbReference>
<feature type="compositionally biased region" description="Polar residues" evidence="8">
    <location>
        <begin position="225"/>
        <end position="237"/>
    </location>
</feature>
<feature type="domain" description="WH1" evidence="10">
    <location>
        <begin position="65"/>
        <end position="174"/>
    </location>
</feature>
<keyword evidence="12" id="KW-1185">Reference proteome</keyword>
<keyword evidence="5" id="KW-0677">Repeat</keyword>
<evidence type="ECO:0000256" key="1">
    <source>
        <dbReference type="ARBA" id="ARBA00004123"/>
    </source>
</evidence>
<evidence type="ECO:0000313" key="13">
    <source>
        <dbReference type="WBParaSite" id="ACRNAN_Path_759.g2872.t1"/>
    </source>
</evidence>
<dbReference type="PROSITE" id="PS50108">
    <property type="entry name" value="CRIB"/>
    <property type="match status" value="1"/>
</dbReference>
<dbReference type="AlphaFoldDB" id="A0A914CCJ4"/>
<comment type="subcellular location">
    <subcellularLocation>
        <location evidence="2">Cytoplasm</location>
        <location evidence="2">Cytoskeleton</location>
    </subcellularLocation>
    <subcellularLocation>
        <location evidence="1">Nucleus</location>
    </subcellularLocation>
</comment>
<dbReference type="GO" id="GO:0005884">
    <property type="term" value="C:actin filament"/>
    <property type="evidence" value="ECO:0007669"/>
    <property type="project" value="TreeGrafter"/>
</dbReference>
<protein>
    <submittedName>
        <fullName evidence="13">WASp</fullName>
    </submittedName>
</protein>